<protein>
    <submittedName>
        <fullName evidence="2">Uncharacterized protein</fullName>
    </submittedName>
</protein>
<sequence length="262" mass="28304">MGASFHGKYGKLAIEESEIGFKCVVPPSNGYININVACAFKSGKSMACKIQDVEGGLILLAVSHAVAVPCPFPPLIPPLAKEVYGPSIASNFKSNWCQGGSKEITYMPRMTHANSVQLRTVLFKTRCFVGFGQSVALDRWDKESSREVSLISSFHVSNTYICSPTLRRGAYTENVIKNLTKHILGMEGDNVTYLIDPNVELLRYPAAGGDRFGGCDRCVAADRYPQNGHSKDRAYDRDAAPRTGGGAAGADSDRYGNGGPTR</sequence>
<reference evidence="2 3" key="1">
    <citation type="journal article" date="2018" name="Science">
        <title>The opium poppy genome and morphinan production.</title>
        <authorList>
            <person name="Guo L."/>
            <person name="Winzer T."/>
            <person name="Yang X."/>
            <person name="Li Y."/>
            <person name="Ning Z."/>
            <person name="He Z."/>
            <person name="Teodor R."/>
            <person name="Lu Y."/>
            <person name="Bowser T.A."/>
            <person name="Graham I.A."/>
            <person name="Ye K."/>
        </authorList>
    </citation>
    <scope>NUCLEOTIDE SEQUENCE [LARGE SCALE GENOMIC DNA]</scope>
    <source>
        <strain evidence="3">cv. HN1</strain>
        <tissue evidence="2">Leaves</tissue>
    </source>
</reference>
<evidence type="ECO:0000313" key="3">
    <source>
        <dbReference type="Proteomes" id="UP000316621"/>
    </source>
</evidence>
<feature type="compositionally biased region" description="Basic and acidic residues" evidence="1">
    <location>
        <begin position="229"/>
        <end position="240"/>
    </location>
</feature>
<organism evidence="2 3">
    <name type="scientific">Papaver somniferum</name>
    <name type="common">Opium poppy</name>
    <dbReference type="NCBI Taxonomy" id="3469"/>
    <lineage>
        <taxon>Eukaryota</taxon>
        <taxon>Viridiplantae</taxon>
        <taxon>Streptophyta</taxon>
        <taxon>Embryophyta</taxon>
        <taxon>Tracheophyta</taxon>
        <taxon>Spermatophyta</taxon>
        <taxon>Magnoliopsida</taxon>
        <taxon>Ranunculales</taxon>
        <taxon>Papaveraceae</taxon>
        <taxon>Papaveroideae</taxon>
        <taxon>Papaver</taxon>
    </lineage>
</organism>
<dbReference type="AlphaFoldDB" id="A0A4Y7KT03"/>
<proteinExistence type="predicted"/>
<dbReference type="Proteomes" id="UP000316621">
    <property type="component" value="Chromosome 9"/>
</dbReference>
<keyword evidence="3" id="KW-1185">Reference proteome</keyword>
<evidence type="ECO:0000313" key="2">
    <source>
        <dbReference type="EMBL" id="RZC76484.1"/>
    </source>
</evidence>
<evidence type="ECO:0000256" key="1">
    <source>
        <dbReference type="SAM" id="MobiDB-lite"/>
    </source>
</evidence>
<dbReference type="Gramene" id="RZC76484">
    <property type="protein sequence ID" value="RZC76484"/>
    <property type="gene ID" value="C5167_000594"/>
</dbReference>
<gene>
    <name evidence="2" type="ORF">C5167_000594</name>
</gene>
<feature type="region of interest" description="Disordered" evidence="1">
    <location>
        <begin position="224"/>
        <end position="262"/>
    </location>
</feature>
<dbReference type="EMBL" id="CM010723">
    <property type="protein sequence ID" value="RZC76484.1"/>
    <property type="molecule type" value="Genomic_DNA"/>
</dbReference>
<accession>A0A4Y7KT03</accession>
<name>A0A4Y7KT03_PAPSO</name>